<dbReference type="Pfam" id="PF01501">
    <property type="entry name" value="Glyco_transf_8"/>
    <property type="match status" value="1"/>
</dbReference>
<reference evidence="2" key="2">
    <citation type="submission" date="2020-11" db="EMBL/GenBank/DDBJ databases">
        <authorList>
            <person name="Cecchin M."/>
            <person name="Marcolungo L."/>
            <person name="Rossato M."/>
            <person name="Girolomoni L."/>
            <person name="Cosentino E."/>
            <person name="Cuine S."/>
            <person name="Li-Beisson Y."/>
            <person name="Delledonne M."/>
            <person name="Ballottari M."/>
        </authorList>
    </citation>
    <scope>NUCLEOTIDE SEQUENCE</scope>
    <source>
        <strain evidence="2">211/11P</strain>
        <tissue evidence="2">Whole cell</tissue>
    </source>
</reference>
<dbReference type="AlphaFoldDB" id="A0A9D4TQI1"/>
<gene>
    <name evidence="2" type="ORF">D9Q98_004758</name>
</gene>
<name>A0A9D4TQI1_CHLVU</name>
<reference evidence="2" key="1">
    <citation type="journal article" date="2019" name="Plant J.">
        <title>Chlorella vulgaris genome assembly and annotation reveals the molecular basis for metabolic acclimation to high light conditions.</title>
        <authorList>
            <person name="Cecchin M."/>
            <person name="Marcolungo L."/>
            <person name="Rossato M."/>
            <person name="Girolomoni L."/>
            <person name="Cosentino E."/>
            <person name="Cuine S."/>
            <person name="Li-Beisson Y."/>
            <person name="Delledonne M."/>
            <person name="Ballottari M."/>
        </authorList>
    </citation>
    <scope>NUCLEOTIDE SEQUENCE</scope>
    <source>
        <strain evidence="2">211/11P</strain>
    </source>
</reference>
<organism evidence="2 3">
    <name type="scientific">Chlorella vulgaris</name>
    <name type="common">Green alga</name>
    <dbReference type="NCBI Taxonomy" id="3077"/>
    <lineage>
        <taxon>Eukaryota</taxon>
        <taxon>Viridiplantae</taxon>
        <taxon>Chlorophyta</taxon>
        <taxon>core chlorophytes</taxon>
        <taxon>Trebouxiophyceae</taxon>
        <taxon>Chlorellales</taxon>
        <taxon>Chlorellaceae</taxon>
        <taxon>Chlorella clade</taxon>
        <taxon>Chlorella</taxon>
    </lineage>
</organism>
<dbReference type="Proteomes" id="UP001055712">
    <property type="component" value="Unassembled WGS sequence"/>
</dbReference>
<protein>
    <recommendedName>
        <fullName evidence="1">Hexosyltransferase</fullName>
        <ecNumber evidence="1">2.4.1.-</ecNumber>
    </recommendedName>
</protein>
<comment type="caution">
    <text evidence="2">The sequence shown here is derived from an EMBL/GenBank/DDBJ whole genome shotgun (WGS) entry which is preliminary data.</text>
</comment>
<dbReference type="InterPro" id="IPR029044">
    <property type="entry name" value="Nucleotide-diphossugar_trans"/>
</dbReference>
<dbReference type="InterPro" id="IPR002495">
    <property type="entry name" value="Glyco_trans_8"/>
</dbReference>
<dbReference type="CDD" id="cd04194">
    <property type="entry name" value="GT8_A4GalT_like"/>
    <property type="match status" value="1"/>
</dbReference>
<dbReference type="EC" id="2.4.1.-" evidence="1"/>
<sequence>MPATPIVLIADEAYVLGLAAALRSIEQHTQPLPRIYVIDAGIAADSRLKLQQVVDIQWIHVSNIEQAELQRQGLLPAPGQSCDGHVSAACWLKLTLRQLLPSSVSRALYFDCDMLARTSLLPILQLNLGGRLLAAVRDVGHPCGYDGLLEAGWERGRPYFNAGLLLLDLQKWRQAGGRIACILRQHGSRLQYHDQDVFNLLAAPTSQPAPHDRSAPPAPSASEQMTWLQLPLEWNAQGVGTYARRRLQAEGHRPALFGSVEELRRYEEHPFVVHFTGPSSVAPSAFLNPWVPFNSKPWAYLCQHPFRSAFFETLDSTPWRGWRPPQHQVAEACAEEVSRFLALVAEQEPGFDAQLCLQQTMQLLQMPGGTHRC</sequence>
<proteinExistence type="inferred from homology"/>
<keyword evidence="3" id="KW-1185">Reference proteome</keyword>
<dbReference type="Gene3D" id="3.90.550.10">
    <property type="entry name" value="Spore Coat Polysaccharide Biosynthesis Protein SpsA, Chain A"/>
    <property type="match status" value="1"/>
</dbReference>
<evidence type="ECO:0000313" key="3">
    <source>
        <dbReference type="Proteomes" id="UP001055712"/>
    </source>
</evidence>
<accession>A0A9D4TQI1</accession>
<dbReference type="SUPFAM" id="SSF53448">
    <property type="entry name" value="Nucleotide-diphospho-sugar transferases"/>
    <property type="match status" value="1"/>
</dbReference>
<evidence type="ECO:0000256" key="1">
    <source>
        <dbReference type="RuleBase" id="RU362027"/>
    </source>
</evidence>
<dbReference type="GO" id="GO:0016757">
    <property type="term" value="F:glycosyltransferase activity"/>
    <property type="evidence" value="ECO:0007669"/>
    <property type="project" value="InterPro"/>
</dbReference>
<dbReference type="OrthoDB" id="541377at2759"/>
<evidence type="ECO:0000313" key="2">
    <source>
        <dbReference type="EMBL" id="KAI3431714.1"/>
    </source>
</evidence>
<comment type="similarity">
    <text evidence="1">Belongs to the glycosyltransferase 8 family.</text>
</comment>
<dbReference type="EMBL" id="SIDB01000006">
    <property type="protein sequence ID" value="KAI3431714.1"/>
    <property type="molecule type" value="Genomic_DNA"/>
</dbReference>